<dbReference type="Pfam" id="PF00069">
    <property type="entry name" value="Pkinase"/>
    <property type="match status" value="1"/>
</dbReference>
<dbReference type="PANTHER" id="PTHR46240">
    <property type="entry name" value="SER/THR PROTEIN KINASE ULK4"/>
    <property type="match status" value="1"/>
</dbReference>
<evidence type="ECO:0000259" key="2">
    <source>
        <dbReference type="PROSITE" id="PS50011"/>
    </source>
</evidence>
<keyword evidence="3" id="KW-0808">Transferase</keyword>
<feature type="compositionally biased region" description="Acidic residues" evidence="1">
    <location>
        <begin position="245"/>
        <end position="265"/>
    </location>
</feature>
<feature type="compositionally biased region" description="Basic and acidic residues" evidence="1">
    <location>
        <begin position="158"/>
        <end position="177"/>
    </location>
</feature>
<dbReference type="Gene3D" id="1.10.510.10">
    <property type="entry name" value="Transferase(Phosphotransferase) domain 1"/>
    <property type="match status" value="2"/>
</dbReference>
<reference evidence="3" key="1">
    <citation type="submission" date="2023-01" db="EMBL/GenBank/DDBJ databases">
        <title>Genome assembly of the deep-sea coral Lophelia pertusa.</title>
        <authorList>
            <person name="Herrera S."/>
            <person name="Cordes E."/>
        </authorList>
    </citation>
    <scope>NUCLEOTIDE SEQUENCE</scope>
    <source>
        <strain evidence="3">USNM1676648</strain>
        <tissue evidence="3">Polyp</tissue>
    </source>
</reference>
<feature type="compositionally biased region" description="Polar residues" evidence="1">
    <location>
        <begin position="323"/>
        <end position="385"/>
    </location>
</feature>
<dbReference type="OrthoDB" id="24822at2759"/>
<sequence length="1266" mass="140250">MENYILYDEVGRGEHSVVYKGRKKGTIEFVAIHCAEKCKRLELRNIVRLSHDMDHPNMVRFHEWYETTNHIWMVVELCTGDSLDAVLSQDKRLPEETVRHFGAEIAKALFYIHSLGILYCDLKPSRIMLDGAGVLKFSDFALARVEGEDDFYDSLQEEHNSDADDEDQNSRGAEKVQGKRPKPSPHYMAPEDKNRQCIKRVSPELDNLIQSLLEKDPTQRLDWNDLVVHRFWDGELEHQLKSGEENSDEAAAMEDQQESQAEESNEQLPSELVDENKGEVVANNVLLNPPDQMVRQDSGTTNKSEDQCKSVPNSNKKSKPDVKSSNVAASNPKSNKSTLLKRNQTFNKQDFNGLIQNGTSHSEVQGSSTSLGAQQDENSGSQKSISDLANHASDFIVTPIADNPKIKKFALPKWDTKSLPCQPLKPGELVDLPEEKLEEHLAAIRSLFCQSDKAATGPIASLHRSKLHTSSYLASLCRDGEIANVIFDSDFISVMLRQIKSGFSADFKARLGYALSLLAGNATMISEDFNMTEVFTVLTEVIRDNFRNAKLKQHLLPALGEFLFYAATQEENLGCSIPQWDVPGVTYTIITRCLHEGEDIVVQHFAAKAIENVAATHGRHCTKFATNDTAQLLWNLFTHCTVDVQKVTAISALSRLTCHSPTVFQHVIEKAGFKAVSASMSSSVSKIQQSLVTMFVMLLSTRPQMRRLVQERDLISKGLHLFESPSMVIRGKAFLLVLTMVQSSPEALLLCCQSRLVMYIERQLKRGTPVKGENPENRDYLMQCQNLCVSAIVDAVPGILSDVLASLDAVQGRKHPSAGQAKQLRIHLPLLSIILHLVTSHAFRSHVTDEAFLVNVGLLLSHVISIDSGSTSIGSAAGPNAAEDLISVVLSIAEAITQHPPILLQYHAVVTQHILPHLAALMSSSSGDTRVLSFRMFADVASLYFDNQNVYNSSSNVQDVLTSTRKLNEVINDHLLPQYHLILQDQDPLPAYGLKLLLSFLERSPDIIHIVVNQKLLLTMSQILQFHTDRVDRGMVLSMVGLLDCLVSAKDVDVSSLYDQGLIDCLVSVFVDIASNQNDENSPGSDATVAMLLPLLDCLNNTLKYVSREVRKALQAKTEAAPENEAQTQLAEKLLVESKPLVNMTGVLINFLCHEDPDVKDGACRCLYLMVELFGGIYEDTLSTENMECFTEALSSADIKKQKQLLRIIKRLISSNSQHSDLDGNGWQGFVDVLQGLLSSTNSSSAEGVAVQGLGQEILVKLGHAK</sequence>
<organism evidence="3 4">
    <name type="scientific">Desmophyllum pertusum</name>
    <dbReference type="NCBI Taxonomy" id="174260"/>
    <lineage>
        <taxon>Eukaryota</taxon>
        <taxon>Metazoa</taxon>
        <taxon>Cnidaria</taxon>
        <taxon>Anthozoa</taxon>
        <taxon>Hexacorallia</taxon>
        <taxon>Scleractinia</taxon>
        <taxon>Caryophylliina</taxon>
        <taxon>Caryophylliidae</taxon>
        <taxon>Desmophyllum</taxon>
    </lineage>
</organism>
<keyword evidence="3" id="KW-0418">Kinase</keyword>
<dbReference type="InterPro" id="IPR011009">
    <property type="entry name" value="Kinase-like_dom_sf"/>
</dbReference>
<dbReference type="PROSITE" id="PS50011">
    <property type="entry name" value="PROTEIN_KINASE_DOM"/>
    <property type="match status" value="1"/>
</dbReference>
<dbReference type="InterPro" id="IPR045906">
    <property type="entry name" value="ULK4"/>
</dbReference>
<dbReference type="Gene3D" id="1.25.10.10">
    <property type="entry name" value="Leucine-rich Repeat Variant"/>
    <property type="match status" value="2"/>
</dbReference>
<gene>
    <name evidence="3" type="primary">ULK4</name>
    <name evidence="3" type="ORF">OS493_015529</name>
</gene>
<feature type="region of interest" description="Disordered" evidence="1">
    <location>
        <begin position="242"/>
        <end position="385"/>
    </location>
</feature>
<dbReference type="InterPro" id="IPR011989">
    <property type="entry name" value="ARM-like"/>
</dbReference>
<name>A0A9X0CK66_9CNID</name>
<evidence type="ECO:0000256" key="1">
    <source>
        <dbReference type="SAM" id="MobiDB-lite"/>
    </source>
</evidence>
<dbReference type="SMART" id="SM00220">
    <property type="entry name" value="S_TKc"/>
    <property type="match status" value="1"/>
</dbReference>
<accession>A0A9X0CK66</accession>
<dbReference type="InterPro" id="IPR056981">
    <property type="entry name" value="HEAT_ULK4_RUNKEL"/>
</dbReference>
<dbReference type="Proteomes" id="UP001163046">
    <property type="component" value="Unassembled WGS sequence"/>
</dbReference>
<dbReference type="SUPFAM" id="SSF56112">
    <property type="entry name" value="Protein kinase-like (PK-like)"/>
    <property type="match status" value="1"/>
</dbReference>
<feature type="region of interest" description="Disordered" evidence="1">
    <location>
        <begin position="158"/>
        <end position="196"/>
    </location>
</feature>
<dbReference type="AlphaFoldDB" id="A0A9X0CK66"/>
<keyword evidence="4" id="KW-1185">Reference proteome</keyword>
<dbReference type="InterPro" id="IPR000719">
    <property type="entry name" value="Prot_kinase_dom"/>
</dbReference>
<dbReference type="GO" id="GO:0004674">
    <property type="term" value="F:protein serine/threonine kinase activity"/>
    <property type="evidence" value="ECO:0007669"/>
    <property type="project" value="UniProtKB-EC"/>
</dbReference>
<feature type="domain" description="Protein kinase" evidence="2">
    <location>
        <begin position="4"/>
        <end position="232"/>
    </location>
</feature>
<dbReference type="EMBL" id="MU827309">
    <property type="protein sequence ID" value="KAJ7360428.1"/>
    <property type="molecule type" value="Genomic_DNA"/>
</dbReference>
<evidence type="ECO:0000313" key="4">
    <source>
        <dbReference type="Proteomes" id="UP001163046"/>
    </source>
</evidence>
<dbReference type="SUPFAM" id="SSF48371">
    <property type="entry name" value="ARM repeat"/>
    <property type="match status" value="1"/>
</dbReference>
<dbReference type="PANTHER" id="PTHR46240:SF1">
    <property type="entry name" value="SERINE_THREONINE-PROTEIN KINASE ULK4"/>
    <property type="match status" value="1"/>
</dbReference>
<dbReference type="InterPro" id="IPR016024">
    <property type="entry name" value="ARM-type_fold"/>
</dbReference>
<dbReference type="GO" id="GO:0005524">
    <property type="term" value="F:ATP binding"/>
    <property type="evidence" value="ECO:0007669"/>
    <property type="project" value="InterPro"/>
</dbReference>
<comment type="caution">
    <text evidence="3">The sequence shown here is derived from an EMBL/GenBank/DDBJ whole genome shotgun (WGS) entry which is preliminary data.</text>
</comment>
<dbReference type="Pfam" id="PF23606">
    <property type="entry name" value="HEAT_ULK4"/>
    <property type="match status" value="1"/>
</dbReference>
<dbReference type="EC" id="2.7.11.1" evidence="3"/>
<proteinExistence type="predicted"/>
<evidence type="ECO:0000313" key="3">
    <source>
        <dbReference type="EMBL" id="KAJ7360428.1"/>
    </source>
</evidence>
<protein>
    <submittedName>
        <fullName evidence="3">Regulation of protein kinase C signaling</fullName>
        <ecNumber evidence="3">2.7.11.1</ecNumber>
    </submittedName>
</protein>